<evidence type="ECO:0000256" key="4">
    <source>
        <dbReference type="ARBA" id="ARBA00022475"/>
    </source>
</evidence>
<keyword evidence="8 9" id="KW-0472">Membrane</keyword>
<evidence type="ECO:0000313" key="11">
    <source>
        <dbReference type="Proteomes" id="UP001595818"/>
    </source>
</evidence>
<comment type="subcellular location">
    <subcellularLocation>
        <location evidence="1">Cell membrane</location>
        <topology evidence="1">Multi-pass membrane protein</topology>
    </subcellularLocation>
</comment>
<evidence type="ECO:0000256" key="8">
    <source>
        <dbReference type="ARBA" id="ARBA00023136"/>
    </source>
</evidence>
<dbReference type="PANTHER" id="PTHR32024">
    <property type="entry name" value="TRK SYSTEM POTASSIUM UPTAKE PROTEIN TRKG-RELATED"/>
    <property type="match status" value="1"/>
</dbReference>
<dbReference type="PANTHER" id="PTHR32024:SF2">
    <property type="entry name" value="TRK SYSTEM POTASSIUM UPTAKE PROTEIN TRKG-RELATED"/>
    <property type="match status" value="1"/>
</dbReference>
<evidence type="ECO:0000256" key="9">
    <source>
        <dbReference type="SAM" id="Phobius"/>
    </source>
</evidence>
<keyword evidence="4" id="KW-1003">Cell membrane</keyword>
<evidence type="ECO:0000256" key="5">
    <source>
        <dbReference type="ARBA" id="ARBA00022692"/>
    </source>
</evidence>
<feature type="transmembrane region" description="Helical" evidence="9">
    <location>
        <begin position="12"/>
        <end position="34"/>
    </location>
</feature>
<dbReference type="EMBL" id="JBHSJJ010000004">
    <property type="protein sequence ID" value="MFC4871736.1"/>
    <property type="molecule type" value="Genomic_DNA"/>
</dbReference>
<evidence type="ECO:0000256" key="3">
    <source>
        <dbReference type="ARBA" id="ARBA00022448"/>
    </source>
</evidence>
<keyword evidence="7" id="KW-0406">Ion transport</keyword>
<gene>
    <name evidence="10" type="ORF">ACFPFU_08570</name>
</gene>
<evidence type="ECO:0000256" key="7">
    <source>
        <dbReference type="ARBA" id="ARBA00023065"/>
    </source>
</evidence>
<evidence type="ECO:0000256" key="6">
    <source>
        <dbReference type="ARBA" id="ARBA00022989"/>
    </source>
</evidence>
<keyword evidence="5 9" id="KW-0812">Transmembrane</keyword>
<feature type="transmembrane region" description="Helical" evidence="9">
    <location>
        <begin position="142"/>
        <end position="163"/>
    </location>
</feature>
<feature type="transmembrane region" description="Helical" evidence="9">
    <location>
        <begin position="281"/>
        <end position="301"/>
    </location>
</feature>
<dbReference type="InterPro" id="IPR003445">
    <property type="entry name" value="Cat_transpt"/>
</dbReference>
<feature type="transmembrane region" description="Helical" evidence="9">
    <location>
        <begin position="464"/>
        <end position="488"/>
    </location>
</feature>
<keyword evidence="11" id="KW-1185">Reference proteome</keyword>
<evidence type="ECO:0000256" key="1">
    <source>
        <dbReference type="ARBA" id="ARBA00004651"/>
    </source>
</evidence>
<comment type="similarity">
    <text evidence="2">Belongs to the TrkH potassium transport family.</text>
</comment>
<keyword evidence="3" id="KW-0813">Transport</keyword>
<proteinExistence type="inferred from homology"/>
<feature type="transmembrane region" description="Helical" evidence="9">
    <location>
        <begin position="195"/>
        <end position="217"/>
    </location>
</feature>
<keyword evidence="6 9" id="KW-1133">Transmembrane helix</keyword>
<name>A0ABV9SZE7_9BACT</name>
<reference evidence="11" key="1">
    <citation type="journal article" date="2019" name="Int. J. Syst. Evol. Microbiol.">
        <title>The Global Catalogue of Microorganisms (GCM) 10K type strain sequencing project: providing services to taxonomists for standard genome sequencing and annotation.</title>
        <authorList>
            <consortium name="The Broad Institute Genomics Platform"/>
            <consortium name="The Broad Institute Genome Sequencing Center for Infectious Disease"/>
            <person name="Wu L."/>
            <person name="Ma J."/>
        </authorList>
    </citation>
    <scope>NUCLEOTIDE SEQUENCE [LARGE SCALE GENOMIC DNA]</scope>
    <source>
        <strain evidence="11">CGMCC 4.7466</strain>
    </source>
</reference>
<feature type="transmembrane region" description="Helical" evidence="9">
    <location>
        <begin position="334"/>
        <end position="355"/>
    </location>
</feature>
<evidence type="ECO:0000313" key="10">
    <source>
        <dbReference type="EMBL" id="MFC4871736.1"/>
    </source>
</evidence>
<accession>A0ABV9SZE7</accession>
<dbReference type="Proteomes" id="UP001595818">
    <property type="component" value="Unassembled WGS sequence"/>
</dbReference>
<feature type="transmembrane region" description="Helical" evidence="9">
    <location>
        <begin position="40"/>
        <end position="61"/>
    </location>
</feature>
<feature type="transmembrane region" description="Helical" evidence="9">
    <location>
        <begin position="405"/>
        <end position="427"/>
    </location>
</feature>
<comment type="caution">
    <text evidence="10">The sequence shown here is derived from an EMBL/GenBank/DDBJ whole genome shotgun (WGS) entry which is preliminary data.</text>
</comment>
<sequence length="493" mass="55765">MISEHTRAFLKDLGVFLQLPGLMCLPTFVVIAVFEEWYALKPFILLAVISFAVGQFLYRLFYNNRRTHPGSAYGLVSFIWFLLPLLGTISFYGVAVLIPEPNEQELVFSDIHSAFFESMSGFTGTGLTMLDDSSMIPHCLQWWRSLCEWIGGLGIIFLAVILLDTAHENERLYQSEGMGWTRKGHNTKSKIIKIWWIYIGYTALSVASFYLAGMPIWEALNHGLTGISTGGFSVTADSFISYNTTIKWVAVIIMLLGALSFKIHYLALIQKNFRSLFRQTQLQYFLALWIFFLLIGAISAYPSTDTVDIIFQMASALATCGFNSVELTDYSHMFLFPIMMAMFIGGNESSTTGGLKTKRLAWIIKTLQAHVRQSTCRDEEKFDIKIRFNGKAVDNKSAYLQVRMATVLLFLWISALTIGTFTLLHVLPEEYGFFEIFFDVNSALNNVGLSSGVAHHRLPAEAKWVLSIIMWMGRLEIIGVIIMFSYFLKKTSV</sequence>
<feature type="transmembrane region" description="Helical" evidence="9">
    <location>
        <begin position="248"/>
        <end position="269"/>
    </location>
</feature>
<evidence type="ECO:0000256" key="2">
    <source>
        <dbReference type="ARBA" id="ARBA00009137"/>
    </source>
</evidence>
<feature type="transmembrane region" description="Helical" evidence="9">
    <location>
        <begin position="73"/>
        <end position="98"/>
    </location>
</feature>
<dbReference type="Pfam" id="PF02386">
    <property type="entry name" value="TrkH"/>
    <property type="match status" value="2"/>
</dbReference>
<dbReference type="RefSeq" id="WP_377063492.1">
    <property type="nucleotide sequence ID" value="NZ_JBHSJJ010000004.1"/>
</dbReference>
<organism evidence="10 11">
    <name type="scientific">Negadavirga shengliensis</name>
    <dbReference type="NCBI Taxonomy" id="1389218"/>
    <lineage>
        <taxon>Bacteria</taxon>
        <taxon>Pseudomonadati</taxon>
        <taxon>Bacteroidota</taxon>
        <taxon>Cytophagia</taxon>
        <taxon>Cytophagales</taxon>
        <taxon>Cyclobacteriaceae</taxon>
        <taxon>Negadavirga</taxon>
    </lineage>
</organism>
<protein>
    <submittedName>
        <fullName evidence="10">TrkH family potassium uptake protein</fullName>
    </submittedName>
</protein>